<dbReference type="AlphaFoldDB" id="A0A9X3XM62"/>
<sequence length="135" mass="15905">MRDIKFRAWDKKTKKMRTVESIGFGELSYYNEGYPVVNMIGRDCINDKDIIIHRDSYQYELMQYTGLKDKNGKEIYEGDIVKYKYIDGSCACGEIQYNGCAFDIENNWNLQVFVDRGIEVIGNKYEDKHLLEEEI</sequence>
<feature type="domain" description="YopX protein" evidence="1">
    <location>
        <begin position="5"/>
        <end position="132"/>
    </location>
</feature>
<dbReference type="Proteomes" id="UP001141183">
    <property type="component" value="Unassembled WGS sequence"/>
</dbReference>
<protein>
    <submittedName>
        <fullName evidence="2">YopX family protein</fullName>
    </submittedName>
</protein>
<keyword evidence="3" id="KW-1185">Reference proteome</keyword>
<dbReference type="RefSeq" id="WP_272470378.1">
    <property type="nucleotide sequence ID" value="NZ_JAMRYU010000012.1"/>
</dbReference>
<evidence type="ECO:0000313" key="3">
    <source>
        <dbReference type="Proteomes" id="UP001141183"/>
    </source>
</evidence>
<comment type="caution">
    <text evidence="2">The sequence shown here is derived from an EMBL/GenBank/DDBJ whole genome shotgun (WGS) entry which is preliminary data.</text>
</comment>
<dbReference type="Gene3D" id="2.30.30.290">
    <property type="entry name" value="YopX-like domains"/>
    <property type="match status" value="1"/>
</dbReference>
<dbReference type="Pfam" id="PF09643">
    <property type="entry name" value="YopX"/>
    <property type="match status" value="1"/>
</dbReference>
<organism evidence="2 3">
    <name type="scientific">Clostridium tertium</name>
    <dbReference type="NCBI Taxonomy" id="1559"/>
    <lineage>
        <taxon>Bacteria</taxon>
        <taxon>Bacillati</taxon>
        <taxon>Bacillota</taxon>
        <taxon>Clostridia</taxon>
        <taxon>Eubacteriales</taxon>
        <taxon>Clostridiaceae</taxon>
        <taxon>Clostridium</taxon>
    </lineage>
</organism>
<accession>A0A9X3XM62</accession>
<dbReference type="EMBL" id="JAMRYU010000012">
    <property type="protein sequence ID" value="MDC4240851.1"/>
    <property type="molecule type" value="Genomic_DNA"/>
</dbReference>
<reference evidence="2" key="1">
    <citation type="submission" date="2022-05" db="EMBL/GenBank/DDBJ databases">
        <title>Draft genome sequence of Clostridium tertium strain CP3 isolated from Peru.</title>
        <authorList>
            <person name="Hurtado R."/>
            <person name="Lima L."/>
            <person name="Sousa T."/>
            <person name="Jaiswal A.K."/>
            <person name="Tiwari S."/>
            <person name="Maturrano L."/>
            <person name="Brenig B."/>
            <person name="Azevedo V."/>
        </authorList>
    </citation>
    <scope>NUCLEOTIDE SEQUENCE</scope>
    <source>
        <strain evidence="2">CP3</strain>
    </source>
</reference>
<evidence type="ECO:0000313" key="2">
    <source>
        <dbReference type="EMBL" id="MDC4240851.1"/>
    </source>
</evidence>
<evidence type="ECO:0000259" key="1">
    <source>
        <dbReference type="Pfam" id="PF09643"/>
    </source>
</evidence>
<dbReference type="InterPro" id="IPR010024">
    <property type="entry name" value="CHP16711"/>
</dbReference>
<name>A0A9X3XM62_9CLOT</name>
<dbReference type="InterPro" id="IPR023385">
    <property type="entry name" value="YopX-like_C"/>
</dbReference>
<dbReference type="InterPro" id="IPR019096">
    <property type="entry name" value="YopX_protein"/>
</dbReference>
<proteinExistence type="predicted"/>
<gene>
    <name evidence="2" type="ORF">NE398_11845</name>
</gene>
<dbReference type="SUPFAM" id="SSF159006">
    <property type="entry name" value="YopX-like"/>
    <property type="match status" value="1"/>
</dbReference>
<dbReference type="NCBIfam" id="TIGR01671">
    <property type="entry name" value="phage_TIGR01671"/>
    <property type="match status" value="1"/>
</dbReference>